<accession>A0A0A8UVM8</accession>
<feature type="transmembrane region" description="Helical" evidence="1">
    <location>
        <begin position="344"/>
        <end position="364"/>
    </location>
</feature>
<dbReference type="HOGENOM" id="CLU_042025_0_0_6"/>
<sequence>MIKKNLIVAILLCFVFGYLLILQVQAIWPFTIDDMYISLRYAKHWVAGHGVLWNIGEEPVEGYSNFSFVALAALAIKLGFNPITLLKSLGVMGLVLSAISLYYLSRFWFSAWIAFIPCIWLLLYKGEILWSVSGLETTFYQGVICLALVFLFRGMGYQFFSKQREEANTLYWILAAFLLAIAALTRPDAPAFILIFYGLALFDRPKNQVRDYYKGLFLSSAILALLFMPYFFWRWHYYGRLFPNAVYCKGFISSSLTLDLIYLELIWPFVVLALPAIVKAKDKRHYFLWLPSLVYLGLLVGADPIVAFANRLFLAAFILLLPLTLQGMSDVISYCMPENERMRSIALTIVALLFAFFFIPKMTLTNYRYFAINPQEGIQLRQQVVEWLNSNVLPNSRVVLADSGQVPYASSLNFIDSYCLNNKKMTEPSTQNMFSWLCDEIFKTKPEVIILTSLKVGDKVIYTPVDFCLKMALKNNHMYKFGAYFKTNNQNSSYRYEIYTLLN</sequence>
<keyword evidence="1" id="KW-1133">Transmembrane helix</keyword>
<dbReference type="PATRIC" id="fig|449.7.peg.2060"/>
<feature type="transmembrane region" description="Helical" evidence="1">
    <location>
        <begin position="109"/>
        <end position="126"/>
    </location>
</feature>
<dbReference type="EMBL" id="LN681225">
    <property type="protein sequence ID" value="CEK11112.1"/>
    <property type="molecule type" value="Genomic_DNA"/>
</dbReference>
<gene>
    <name evidence="2" type="ORF">LHA_2088</name>
</gene>
<reference evidence="3" key="1">
    <citation type="submission" date="2014-09" db="EMBL/GenBank/DDBJ databases">
        <authorList>
            <person name="Gomez-Valero L."/>
        </authorList>
    </citation>
    <scope>NUCLEOTIDE SEQUENCE [LARGE SCALE GENOMIC DNA]</scope>
    <source>
        <strain evidence="3">ATCC35250</strain>
    </source>
</reference>
<feature type="transmembrane region" description="Helical" evidence="1">
    <location>
        <begin position="212"/>
        <end position="232"/>
    </location>
</feature>
<feature type="transmembrane region" description="Helical" evidence="1">
    <location>
        <begin position="312"/>
        <end position="332"/>
    </location>
</feature>
<proteinExistence type="predicted"/>
<dbReference type="OrthoDB" id="5492344at2"/>
<dbReference type="STRING" id="449.LHA_2088"/>
<feature type="transmembrane region" description="Helical" evidence="1">
    <location>
        <begin position="286"/>
        <end position="306"/>
    </location>
</feature>
<keyword evidence="3" id="KW-1185">Reference proteome</keyword>
<evidence type="ECO:0000256" key="1">
    <source>
        <dbReference type="SAM" id="Phobius"/>
    </source>
</evidence>
<keyword evidence="1" id="KW-0812">Transmembrane</keyword>
<evidence type="ECO:0008006" key="4">
    <source>
        <dbReference type="Google" id="ProtNLM"/>
    </source>
</evidence>
<evidence type="ECO:0000313" key="2">
    <source>
        <dbReference type="EMBL" id="CEK11112.1"/>
    </source>
</evidence>
<evidence type="ECO:0000313" key="3">
    <source>
        <dbReference type="Proteomes" id="UP000032803"/>
    </source>
</evidence>
<dbReference type="AlphaFoldDB" id="A0A0A8UVM8"/>
<feature type="transmembrane region" description="Helical" evidence="1">
    <location>
        <begin position="138"/>
        <end position="160"/>
    </location>
</feature>
<name>A0A0A8UVM8_LEGHA</name>
<feature type="transmembrane region" description="Helical" evidence="1">
    <location>
        <begin position="252"/>
        <end position="274"/>
    </location>
</feature>
<dbReference type="KEGG" id="lha:LHA_2088"/>
<organism evidence="2 3">
    <name type="scientific">Legionella hackeliae</name>
    <dbReference type="NCBI Taxonomy" id="449"/>
    <lineage>
        <taxon>Bacteria</taxon>
        <taxon>Pseudomonadati</taxon>
        <taxon>Pseudomonadota</taxon>
        <taxon>Gammaproteobacteria</taxon>
        <taxon>Legionellales</taxon>
        <taxon>Legionellaceae</taxon>
        <taxon>Legionella</taxon>
    </lineage>
</organism>
<dbReference type="Proteomes" id="UP000032803">
    <property type="component" value="Chromosome I"/>
</dbReference>
<protein>
    <recommendedName>
        <fullName evidence="4">LphB</fullName>
    </recommendedName>
</protein>
<keyword evidence="1" id="KW-0472">Membrane</keyword>
<feature type="transmembrane region" description="Helical" evidence="1">
    <location>
        <begin position="172"/>
        <end position="200"/>
    </location>
</feature>
<dbReference type="RefSeq" id="WP_045106365.1">
    <property type="nucleotide sequence ID" value="NZ_LN681225.1"/>
</dbReference>
<feature type="transmembrane region" description="Helical" evidence="1">
    <location>
        <begin position="62"/>
        <end position="80"/>
    </location>
</feature>